<proteinExistence type="predicted"/>
<name>A0A453ESP8_AEGTS</name>
<accession>A0A453ESP8</accession>
<keyword evidence="1" id="KW-1133">Transmembrane helix</keyword>
<keyword evidence="1" id="KW-0812">Transmembrane</keyword>
<protein>
    <submittedName>
        <fullName evidence="2">Uncharacterized protein</fullName>
    </submittedName>
</protein>
<reference evidence="3" key="1">
    <citation type="journal article" date="2014" name="Science">
        <title>Ancient hybridizations among the ancestral genomes of bread wheat.</title>
        <authorList>
            <consortium name="International Wheat Genome Sequencing Consortium,"/>
            <person name="Marcussen T."/>
            <person name="Sandve S.R."/>
            <person name="Heier L."/>
            <person name="Spannagl M."/>
            <person name="Pfeifer M."/>
            <person name="Jakobsen K.S."/>
            <person name="Wulff B.B."/>
            <person name="Steuernagel B."/>
            <person name="Mayer K.F."/>
            <person name="Olsen O.A."/>
        </authorList>
    </citation>
    <scope>NUCLEOTIDE SEQUENCE [LARGE SCALE GENOMIC DNA]</scope>
    <source>
        <strain evidence="3">cv. AL8/78</strain>
    </source>
</reference>
<dbReference type="Proteomes" id="UP000015105">
    <property type="component" value="Chromosome 3D"/>
</dbReference>
<evidence type="ECO:0000313" key="3">
    <source>
        <dbReference type="Proteomes" id="UP000015105"/>
    </source>
</evidence>
<evidence type="ECO:0000313" key="2">
    <source>
        <dbReference type="EnsemblPlants" id="AET3Gv20443200.1"/>
    </source>
</evidence>
<reference evidence="2" key="3">
    <citation type="journal article" date="2017" name="Nature">
        <title>Genome sequence of the progenitor of the wheat D genome Aegilops tauschii.</title>
        <authorList>
            <person name="Luo M.C."/>
            <person name="Gu Y.Q."/>
            <person name="Puiu D."/>
            <person name="Wang H."/>
            <person name="Twardziok S.O."/>
            <person name="Deal K.R."/>
            <person name="Huo N."/>
            <person name="Zhu T."/>
            <person name="Wang L."/>
            <person name="Wang Y."/>
            <person name="McGuire P.E."/>
            <person name="Liu S."/>
            <person name="Long H."/>
            <person name="Ramasamy R.K."/>
            <person name="Rodriguez J.C."/>
            <person name="Van S.L."/>
            <person name="Yuan L."/>
            <person name="Wang Z."/>
            <person name="Xia Z."/>
            <person name="Xiao L."/>
            <person name="Anderson O.D."/>
            <person name="Ouyang S."/>
            <person name="Liang Y."/>
            <person name="Zimin A.V."/>
            <person name="Pertea G."/>
            <person name="Qi P."/>
            <person name="Bennetzen J.L."/>
            <person name="Dai X."/>
            <person name="Dawson M.W."/>
            <person name="Muller H.G."/>
            <person name="Kugler K."/>
            <person name="Rivarola-Duarte L."/>
            <person name="Spannagl M."/>
            <person name="Mayer K.F.X."/>
            <person name="Lu F.H."/>
            <person name="Bevan M.W."/>
            <person name="Leroy P."/>
            <person name="Li P."/>
            <person name="You F.M."/>
            <person name="Sun Q."/>
            <person name="Liu Z."/>
            <person name="Lyons E."/>
            <person name="Wicker T."/>
            <person name="Salzberg S.L."/>
            <person name="Devos K.M."/>
            <person name="Dvorak J."/>
        </authorList>
    </citation>
    <scope>NUCLEOTIDE SEQUENCE [LARGE SCALE GENOMIC DNA]</scope>
    <source>
        <strain evidence="2">cv. AL8/78</strain>
    </source>
</reference>
<reference evidence="2" key="4">
    <citation type="submission" date="2019-03" db="UniProtKB">
        <authorList>
            <consortium name="EnsemblPlants"/>
        </authorList>
    </citation>
    <scope>IDENTIFICATION</scope>
</reference>
<evidence type="ECO:0000256" key="1">
    <source>
        <dbReference type="SAM" id="Phobius"/>
    </source>
</evidence>
<dbReference type="AlphaFoldDB" id="A0A453ESP8"/>
<reference evidence="3" key="2">
    <citation type="journal article" date="2017" name="Nat. Plants">
        <title>The Aegilops tauschii genome reveals multiple impacts of transposons.</title>
        <authorList>
            <person name="Zhao G."/>
            <person name="Zou C."/>
            <person name="Li K."/>
            <person name="Wang K."/>
            <person name="Li T."/>
            <person name="Gao L."/>
            <person name="Zhang X."/>
            <person name="Wang H."/>
            <person name="Yang Z."/>
            <person name="Liu X."/>
            <person name="Jiang W."/>
            <person name="Mao L."/>
            <person name="Kong X."/>
            <person name="Jiao Y."/>
            <person name="Jia J."/>
        </authorList>
    </citation>
    <scope>NUCLEOTIDE SEQUENCE [LARGE SCALE GENOMIC DNA]</scope>
    <source>
        <strain evidence="3">cv. AL8/78</strain>
    </source>
</reference>
<feature type="transmembrane region" description="Helical" evidence="1">
    <location>
        <begin position="73"/>
        <end position="93"/>
    </location>
</feature>
<reference evidence="2" key="5">
    <citation type="journal article" date="2021" name="G3 (Bethesda)">
        <title>Aegilops tauschii genome assembly Aet v5.0 features greater sequence contiguity and improved annotation.</title>
        <authorList>
            <person name="Wang L."/>
            <person name="Zhu T."/>
            <person name="Rodriguez J.C."/>
            <person name="Deal K.R."/>
            <person name="Dubcovsky J."/>
            <person name="McGuire P.E."/>
            <person name="Lux T."/>
            <person name="Spannagl M."/>
            <person name="Mayer K.F.X."/>
            <person name="Baldrich P."/>
            <person name="Meyers B.C."/>
            <person name="Huo N."/>
            <person name="Gu Y.Q."/>
            <person name="Zhou H."/>
            <person name="Devos K.M."/>
            <person name="Bennetzen J.L."/>
            <person name="Unver T."/>
            <person name="Budak H."/>
            <person name="Gulick P.J."/>
            <person name="Galiba G."/>
            <person name="Kalapos B."/>
            <person name="Nelson D.R."/>
            <person name="Li P."/>
            <person name="You F.M."/>
            <person name="Luo M.C."/>
            <person name="Dvorak J."/>
        </authorList>
    </citation>
    <scope>NUCLEOTIDE SEQUENCE [LARGE SCALE GENOMIC DNA]</scope>
    <source>
        <strain evidence="2">cv. AL8/78</strain>
    </source>
</reference>
<organism evidence="2 3">
    <name type="scientific">Aegilops tauschii subsp. strangulata</name>
    <name type="common">Goatgrass</name>
    <dbReference type="NCBI Taxonomy" id="200361"/>
    <lineage>
        <taxon>Eukaryota</taxon>
        <taxon>Viridiplantae</taxon>
        <taxon>Streptophyta</taxon>
        <taxon>Embryophyta</taxon>
        <taxon>Tracheophyta</taxon>
        <taxon>Spermatophyta</taxon>
        <taxon>Magnoliopsida</taxon>
        <taxon>Liliopsida</taxon>
        <taxon>Poales</taxon>
        <taxon>Poaceae</taxon>
        <taxon>BOP clade</taxon>
        <taxon>Pooideae</taxon>
        <taxon>Triticodae</taxon>
        <taxon>Triticeae</taxon>
        <taxon>Triticinae</taxon>
        <taxon>Aegilops</taxon>
    </lineage>
</organism>
<dbReference type="EnsemblPlants" id="AET3Gv20443200.1">
    <property type="protein sequence ID" value="AET3Gv20443200.1"/>
    <property type="gene ID" value="AET3Gv20443200"/>
</dbReference>
<dbReference type="Gramene" id="AET3Gv20443200.1">
    <property type="protein sequence ID" value="AET3Gv20443200.1"/>
    <property type="gene ID" value="AET3Gv20443200"/>
</dbReference>
<keyword evidence="3" id="KW-1185">Reference proteome</keyword>
<keyword evidence="1" id="KW-0472">Membrane</keyword>
<sequence length="97" mass="10767">MMKFTTVVLKFCPSLTGTDSGQCLTCIQSHSHDCCQLEGGDLISQIHQGMTLEALFSLVLLHSLLLARGTAFLWVQLFCFCSFLCLIAVCSMFELRI</sequence>